<evidence type="ECO:0000313" key="3">
    <source>
        <dbReference type="Proteomes" id="UP001499938"/>
    </source>
</evidence>
<feature type="region of interest" description="Disordered" evidence="1">
    <location>
        <begin position="1"/>
        <end position="50"/>
    </location>
</feature>
<reference evidence="2 3" key="1">
    <citation type="journal article" date="2019" name="Int. J. Syst. Evol. Microbiol.">
        <title>The Global Catalogue of Microorganisms (GCM) 10K type strain sequencing project: providing services to taxonomists for standard genome sequencing and annotation.</title>
        <authorList>
            <consortium name="The Broad Institute Genomics Platform"/>
            <consortium name="The Broad Institute Genome Sequencing Center for Infectious Disease"/>
            <person name="Wu L."/>
            <person name="Ma J."/>
        </authorList>
    </citation>
    <scope>NUCLEOTIDE SEQUENCE [LARGE SCALE GENOMIC DNA]</scope>
    <source>
        <strain evidence="2 3">JCM 15592</strain>
    </source>
</reference>
<name>A0ABN2LA46_9MICO</name>
<comment type="caution">
    <text evidence="2">The sequence shown here is derived from an EMBL/GenBank/DDBJ whole genome shotgun (WGS) entry which is preliminary data.</text>
</comment>
<dbReference type="RefSeq" id="WP_344080057.1">
    <property type="nucleotide sequence ID" value="NZ_BAAAPO010000006.1"/>
</dbReference>
<proteinExistence type="predicted"/>
<accession>A0ABN2LA46</accession>
<feature type="compositionally biased region" description="Pro residues" evidence="1">
    <location>
        <begin position="1"/>
        <end position="10"/>
    </location>
</feature>
<sequence length="255" mass="27071">MPKRPSPVPGDPRGTPIEVAYGSLPSQSGASGMSRLTPVPPPPGRRGPIRRVKDWWSAKSPRTRFVAPLAALTVVAGAAAYPGTTLLMPARNSGPLEFGGGGAGICMSTVPVGRVITVGEAVMRNRSPKGLEILHAEFAEASGMEITGVFVVPMTKVGDGGRLVGTAPTFPPPEDQGHPMIQWDRAHGLPVTLPPGEDIEQVAFAVRITQPHAWAKSVVITYRSGWYKHRVSNQMEYGTSDGDDCMTPSDMRNGD</sequence>
<keyword evidence="3" id="KW-1185">Reference proteome</keyword>
<evidence type="ECO:0000256" key="1">
    <source>
        <dbReference type="SAM" id="MobiDB-lite"/>
    </source>
</evidence>
<evidence type="ECO:0000313" key="2">
    <source>
        <dbReference type="EMBL" id="GAA1780569.1"/>
    </source>
</evidence>
<protein>
    <submittedName>
        <fullName evidence="2">Uncharacterized protein</fullName>
    </submittedName>
</protein>
<dbReference type="Proteomes" id="UP001499938">
    <property type="component" value="Unassembled WGS sequence"/>
</dbReference>
<dbReference type="EMBL" id="BAAAPO010000006">
    <property type="protein sequence ID" value="GAA1780569.1"/>
    <property type="molecule type" value="Genomic_DNA"/>
</dbReference>
<organism evidence="2 3">
    <name type="scientific">Nostocoides veronense</name>
    <dbReference type="NCBI Taxonomy" id="330836"/>
    <lineage>
        <taxon>Bacteria</taxon>
        <taxon>Bacillati</taxon>
        <taxon>Actinomycetota</taxon>
        <taxon>Actinomycetes</taxon>
        <taxon>Micrococcales</taxon>
        <taxon>Intrasporangiaceae</taxon>
        <taxon>Nostocoides</taxon>
    </lineage>
</organism>
<gene>
    <name evidence="2" type="ORF">GCM10009811_02270</name>
</gene>